<keyword evidence="2" id="KW-1185">Reference proteome</keyword>
<reference evidence="1 2" key="1">
    <citation type="journal article" date="2022" name="bioRxiv">
        <title>An ancient truncated duplication of the anti-Mullerian hormone receptor type 2 gene is a potential conserved master sex determinant in the Pangasiidae catfish family.</title>
        <authorList>
            <person name="Wen M."/>
            <person name="Pan Q."/>
            <person name="Jouanno E."/>
            <person name="Montfort J."/>
            <person name="Zahm M."/>
            <person name="Cabau C."/>
            <person name="Klopp C."/>
            <person name="Iampietro C."/>
            <person name="Roques C."/>
            <person name="Bouchez O."/>
            <person name="Castinel A."/>
            <person name="Donnadieu C."/>
            <person name="Parrinello H."/>
            <person name="Poncet C."/>
            <person name="Belmonte E."/>
            <person name="Gautier V."/>
            <person name="Avarre J.-C."/>
            <person name="Dugue R."/>
            <person name="Gustiano R."/>
            <person name="Ha T.T.T."/>
            <person name="Campet M."/>
            <person name="Sriphairoj K."/>
            <person name="Ribolli J."/>
            <person name="de Almeida F.L."/>
            <person name="Desvignes T."/>
            <person name="Postlethwait J.H."/>
            <person name="Bucao C.F."/>
            <person name="Robinson-Rechavi M."/>
            <person name="Bobe J."/>
            <person name="Herpin A."/>
            <person name="Guiguen Y."/>
        </authorList>
    </citation>
    <scope>NUCLEOTIDE SEQUENCE [LARGE SCALE GENOMIC DNA]</scope>
    <source>
        <strain evidence="1">YG-Dec2019</strain>
    </source>
</reference>
<gene>
    <name evidence="1" type="ORF">PGIGA_G00042050</name>
</gene>
<accession>A0ACC5X0F4</accession>
<organism evidence="1 2">
    <name type="scientific">Pangasianodon gigas</name>
    <name type="common">Mekong giant catfish</name>
    <name type="synonym">Pangasius gigas</name>
    <dbReference type="NCBI Taxonomy" id="30993"/>
    <lineage>
        <taxon>Eukaryota</taxon>
        <taxon>Metazoa</taxon>
        <taxon>Chordata</taxon>
        <taxon>Craniata</taxon>
        <taxon>Vertebrata</taxon>
        <taxon>Euteleostomi</taxon>
        <taxon>Actinopterygii</taxon>
        <taxon>Neopterygii</taxon>
        <taxon>Teleostei</taxon>
        <taxon>Ostariophysi</taxon>
        <taxon>Siluriformes</taxon>
        <taxon>Pangasiidae</taxon>
        <taxon>Pangasianodon</taxon>
    </lineage>
</organism>
<evidence type="ECO:0000313" key="2">
    <source>
        <dbReference type="Proteomes" id="UP000829447"/>
    </source>
</evidence>
<protein>
    <submittedName>
        <fullName evidence="1">Uncharacterized protein</fullName>
    </submittedName>
</protein>
<sequence length="1115" mass="119262">MATQSEQEETPPRSCTEASCPSPESSLSWCLVQLNRTSPRADALTGPDPRPSREADKRLRAGQWRALVAIRTHHIKGGSSRIGRYQAQGGLPPLLAILRRPESSRKILDLTLSILANCCTEKETRAEVRRLDGVSLVVEVLKRHASVETVENRAARALGNLAMDPEGSAQIHSAGGVPPLLLCLSLSSSPSSPSSPSIVPPPPPTASSSMLERAQSAARALFYLSDSPSNRLSLLSQGALPALALFLAPEYPLGLRRACLRALHELTRGCGAECAREVSVSGVLSQLGPLASGDGGGALEELALKTLANLCSQGCLRPLVGSLGIIPKFTEEAKKDPLKSSVLFKALCLCCKEAVNRVKVKESGGLEVLISFLSAYQNHPLTRLAILACVDFVYDEAALEQLQELGLVPLLVARLVDLARGDDAKMDAGLSASSQCSELSSCFDSFDFPPPEGSRKEEAGKEQGSSSFLSLRSWLLSEGFISSEVELMRSPWGSEGDSGSPYSSYSPSSSSSCSSSPSPLAPADVSSSPAQPKPVSSPSARPKPCRLSVSASPCPLPVTCTSTPQPKPPVSPCKVSSPPRKRARTSSLSSSSSRLSLVSLDAPPAIPKTPVYQHPYHPEPWAPESPILLLLSRFSHATDPSGALITAPVFSALLYYLTQHSEPSGRCCRMLVRISCNLNCLQPLVRTGAVALIRHRLCLREQNRTGEKERQSDRVKAKIRQLGQGLLNNLRVQSETGFGSGVLTHMVLSGSESDKLHCVLSLPLITSNRVLLKKLLLDSGGLISALEPLVCLDGTEDEDDGADKCRTFLSAWICPPEQVCTSRYHSLYASLLIGCLSSLLAGSKVEPDRRESPGASENQQQDSPESSSCPCLYLTSNHDLNFLLDDGSLLPASRGVVSGEVGVAEVESEYFRALLRGRFDEAQSSSGDAVPIRDVSRGMLLPVLHYLHGCRMTGDGDGAGRCLVLSSLLSGGLMRHVVFQKTPLAEVMMGASRFLVPGLQRTAEDLCVSVLSSLASEVDGRSPSKPLSAQKRHRAPNTVDADAEDGTLRSVLPQAYWFSQRYSYSRLGLSCLSILLRPQLPPSVSSDCLLRLVRQADSTESLRRDLLSLAAAALS</sequence>
<name>A0ACC5X0F4_PANGG</name>
<comment type="caution">
    <text evidence="1">The sequence shown here is derived from an EMBL/GenBank/DDBJ whole genome shotgun (WGS) entry which is preliminary data.</text>
</comment>
<dbReference type="Proteomes" id="UP000829447">
    <property type="component" value="Linkage Group LG13"/>
</dbReference>
<proteinExistence type="predicted"/>
<evidence type="ECO:0000313" key="1">
    <source>
        <dbReference type="EMBL" id="MCI4384731.1"/>
    </source>
</evidence>
<dbReference type="EMBL" id="CM040466">
    <property type="protein sequence ID" value="MCI4384731.1"/>
    <property type="molecule type" value="Genomic_DNA"/>
</dbReference>